<evidence type="ECO:0000313" key="3">
    <source>
        <dbReference type="Proteomes" id="UP000215914"/>
    </source>
</evidence>
<organism evidence="2 3">
    <name type="scientific">Helianthus annuus</name>
    <name type="common">Common sunflower</name>
    <dbReference type="NCBI Taxonomy" id="4232"/>
    <lineage>
        <taxon>Eukaryota</taxon>
        <taxon>Viridiplantae</taxon>
        <taxon>Streptophyta</taxon>
        <taxon>Embryophyta</taxon>
        <taxon>Tracheophyta</taxon>
        <taxon>Spermatophyta</taxon>
        <taxon>Magnoliopsida</taxon>
        <taxon>eudicotyledons</taxon>
        <taxon>Gunneridae</taxon>
        <taxon>Pentapetalae</taxon>
        <taxon>asterids</taxon>
        <taxon>campanulids</taxon>
        <taxon>Asterales</taxon>
        <taxon>Asteraceae</taxon>
        <taxon>Asteroideae</taxon>
        <taxon>Heliantheae alliance</taxon>
        <taxon>Heliantheae</taxon>
        <taxon>Helianthus</taxon>
    </lineage>
</organism>
<gene>
    <name evidence="2" type="ORF">HanXRQr2_Chr16g0731761</name>
</gene>
<protein>
    <submittedName>
        <fullName evidence="2">Uncharacterized protein</fullName>
    </submittedName>
</protein>
<sequence>MDWFPVLRIIGWVKLDNTQLWVLRMMLGRMSRKARPGVREKSGEDAPLWRMFCPDFKGKVVVLPCEDGEEGFNVTIHDNFRVPAQAALEVELPQGNGNLGALEDPDATGVPKQHMEKHGDKKFRTAKKPHGPVVIPSLVPKVAGISLIRLRKYDDYVVVSDTLGGLGVTGGGAAAGGSSTGLKPAGDKQRKGDAAGAGGQKAPRLRRTRITAISQPKPAVVTGKLIISLKVFVCSNF</sequence>
<comment type="caution">
    <text evidence="2">The sequence shown here is derived from an EMBL/GenBank/DDBJ whole genome shotgun (WGS) entry which is preliminary data.</text>
</comment>
<proteinExistence type="predicted"/>
<dbReference type="EMBL" id="MNCJ02000331">
    <property type="protein sequence ID" value="KAF5758658.1"/>
    <property type="molecule type" value="Genomic_DNA"/>
</dbReference>
<feature type="region of interest" description="Disordered" evidence="1">
    <location>
        <begin position="174"/>
        <end position="204"/>
    </location>
</feature>
<dbReference type="Proteomes" id="UP000215914">
    <property type="component" value="Unassembled WGS sequence"/>
</dbReference>
<accession>A0A9K3DQ85</accession>
<keyword evidence="3" id="KW-1185">Reference proteome</keyword>
<dbReference type="Gramene" id="mRNA:HanXRQr2_Chr16g0731761">
    <property type="protein sequence ID" value="mRNA:HanXRQr2_Chr16g0731761"/>
    <property type="gene ID" value="HanXRQr2_Chr16g0731761"/>
</dbReference>
<evidence type="ECO:0000256" key="1">
    <source>
        <dbReference type="SAM" id="MobiDB-lite"/>
    </source>
</evidence>
<reference evidence="2" key="1">
    <citation type="journal article" date="2017" name="Nature">
        <title>The sunflower genome provides insights into oil metabolism, flowering and Asterid evolution.</title>
        <authorList>
            <person name="Badouin H."/>
            <person name="Gouzy J."/>
            <person name="Grassa C.J."/>
            <person name="Murat F."/>
            <person name="Staton S.E."/>
            <person name="Cottret L."/>
            <person name="Lelandais-Briere C."/>
            <person name="Owens G.L."/>
            <person name="Carrere S."/>
            <person name="Mayjonade B."/>
            <person name="Legrand L."/>
            <person name="Gill N."/>
            <person name="Kane N.C."/>
            <person name="Bowers J.E."/>
            <person name="Hubner S."/>
            <person name="Bellec A."/>
            <person name="Berard A."/>
            <person name="Berges H."/>
            <person name="Blanchet N."/>
            <person name="Boniface M.C."/>
            <person name="Brunel D."/>
            <person name="Catrice O."/>
            <person name="Chaidir N."/>
            <person name="Claudel C."/>
            <person name="Donnadieu C."/>
            <person name="Faraut T."/>
            <person name="Fievet G."/>
            <person name="Helmstetter N."/>
            <person name="King M."/>
            <person name="Knapp S.J."/>
            <person name="Lai Z."/>
            <person name="Le Paslier M.C."/>
            <person name="Lippi Y."/>
            <person name="Lorenzon L."/>
            <person name="Mandel J.R."/>
            <person name="Marage G."/>
            <person name="Marchand G."/>
            <person name="Marquand E."/>
            <person name="Bret-Mestries E."/>
            <person name="Morien E."/>
            <person name="Nambeesan S."/>
            <person name="Nguyen T."/>
            <person name="Pegot-Espagnet P."/>
            <person name="Pouilly N."/>
            <person name="Raftis F."/>
            <person name="Sallet E."/>
            <person name="Schiex T."/>
            <person name="Thomas J."/>
            <person name="Vandecasteele C."/>
            <person name="Vares D."/>
            <person name="Vear F."/>
            <person name="Vautrin S."/>
            <person name="Crespi M."/>
            <person name="Mangin B."/>
            <person name="Burke J.M."/>
            <person name="Salse J."/>
            <person name="Munos S."/>
            <person name="Vincourt P."/>
            <person name="Rieseberg L.H."/>
            <person name="Langlade N.B."/>
        </authorList>
    </citation>
    <scope>NUCLEOTIDE SEQUENCE</scope>
    <source>
        <tissue evidence="2">Leaves</tissue>
    </source>
</reference>
<evidence type="ECO:0000313" key="2">
    <source>
        <dbReference type="EMBL" id="KAF5758658.1"/>
    </source>
</evidence>
<dbReference type="AlphaFoldDB" id="A0A9K3DQ85"/>
<reference evidence="2" key="2">
    <citation type="submission" date="2020-06" db="EMBL/GenBank/DDBJ databases">
        <title>Helianthus annuus Genome sequencing and assembly Release 2.</title>
        <authorList>
            <person name="Gouzy J."/>
            <person name="Langlade N."/>
            <person name="Munos S."/>
        </authorList>
    </citation>
    <scope>NUCLEOTIDE SEQUENCE</scope>
    <source>
        <tissue evidence="2">Leaves</tissue>
    </source>
</reference>
<name>A0A9K3DQ85_HELAN</name>